<name>A0A377HIC8_GRIHO</name>
<evidence type="ECO:0000313" key="1">
    <source>
        <dbReference type="EMBL" id="STO55897.1"/>
    </source>
</evidence>
<protein>
    <submittedName>
        <fullName evidence="1">Uncharacterized protein</fullName>
    </submittedName>
</protein>
<dbReference type="EMBL" id="UGHD01000002">
    <property type="protein sequence ID" value="STO55897.1"/>
    <property type="molecule type" value="Genomic_DNA"/>
</dbReference>
<proteinExistence type="predicted"/>
<reference evidence="1 2" key="1">
    <citation type="submission" date="2018-06" db="EMBL/GenBank/DDBJ databases">
        <authorList>
            <consortium name="Pathogen Informatics"/>
            <person name="Doyle S."/>
        </authorList>
    </citation>
    <scope>NUCLEOTIDE SEQUENCE [LARGE SCALE GENOMIC DNA]</scope>
    <source>
        <strain evidence="1 2">NCTC11645</strain>
    </source>
</reference>
<organism evidence="1 2">
    <name type="scientific">Grimontia hollisae</name>
    <name type="common">Vibrio hollisae</name>
    <dbReference type="NCBI Taxonomy" id="673"/>
    <lineage>
        <taxon>Bacteria</taxon>
        <taxon>Pseudomonadati</taxon>
        <taxon>Pseudomonadota</taxon>
        <taxon>Gammaproteobacteria</taxon>
        <taxon>Vibrionales</taxon>
        <taxon>Vibrionaceae</taxon>
        <taxon>Grimontia</taxon>
    </lineage>
</organism>
<accession>A0A377HIC8</accession>
<sequence length="36" mass="3836">MASSCQTDIGVNVIRFKFFALIASEQGDGNPSLCCI</sequence>
<evidence type="ECO:0000313" key="2">
    <source>
        <dbReference type="Proteomes" id="UP000254512"/>
    </source>
</evidence>
<gene>
    <name evidence="1" type="ORF">NCTC11645_00199</name>
</gene>
<dbReference type="AlphaFoldDB" id="A0A377HIC8"/>
<dbReference type="Proteomes" id="UP000254512">
    <property type="component" value="Unassembled WGS sequence"/>
</dbReference>